<dbReference type="GO" id="GO:0006685">
    <property type="term" value="P:sphingomyelin catabolic process"/>
    <property type="evidence" value="ECO:0007669"/>
    <property type="project" value="UniProtKB-UniRule"/>
</dbReference>
<dbReference type="SUPFAM" id="SSF47862">
    <property type="entry name" value="Saposin"/>
    <property type="match status" value="1"/>
</dbReference>
<feature type="binding site" evidence="13">
    <location>
        <position position="230"/>
    </location>
    <ligand>
        <name>Zn(2+)</name>
        <dbReference type="ChEBI" id="CHEBI:29105"/>
        <label>2</label>
    </ligand>
</feature>
<evidence type="ECO:0000256" key="7">
    <source>
        <dbReference type="ARBA" id="ARBA00022833"/>
    </source>
</evidence>
<dbReference type="CDD" id="cd00842">
    <property type="entry name" value="MPP_ASMase"/>
    <property type="match status" value="1"/>
</dbReference>
<feature type="binding site" evidence="13">
    <location>
        <position position="378"/>
    </location>
    <ligand>
        <name>Zn(2+)</name>
        <dbReference type="ChEBI" id="CHEBI:29105"/>
        <label>2</label>
    </ligand>
</feature>
<feature type="disulfide bond" evidence="14">
    <location>
        <begin position="543"/>
        <end position="547"/>
    </location>
</feature>
<feature type="binding site" evidence="13">
    <location>
        <position position="157"/>
    </location>
    <ligand>
        <name>Zn(2+)</name>
        <dbReference type="ChEBI" id="CHEBI:29105"/>
        <label>1</label>
    </ligand>
</feature>
<feature type="disulfide bond" evidence="14">
    <location>
        <begin position="69"/>
        <end position="80"/>
    </location>
</feature>
<evidence type="ECO:0000256" key="14">
    <source>
        <dbReference type="PIRSR" id="PIRSR000948-2"/>
    </source>
</evidence>
<feature type="binding site" evidence="13">
    <location>
        <position position="412"/>
    </location>
    <ligand>
        <name>Zn(2+)</name>
        <dbReference type="ChEBI" id="CHEBI:29105"/>
        <label>2</label>
    </ligand>
</feature>
<keyword evidence="7 13" id="KW-0862">Zinc</keyword>
<dbReference type="GO" id="GO:0005615">
    <property type="term" value="C:extracellular space"/>
    <property type="evidence" value="ECO:0007669"/>
    <property type="project" value="TreeGrafter"/>
</dbReference>
<keyword evidence="3" id="KW-0964">Secreted</keyword>
<sequence>MSFVSQIQLPFLFLFLICLLDFSAPSNVPGQSPADRKCALCNQLLEEVTECLKNGMSDREVSFLIGQKCETLNILNFKVCNGTASIMMPTIRYMYTNSLVIQGNICGIYLQADNCSLSDPNNINWKIASSSIDKPVVTQFIPPSLGSPTMKVLHIADLHWDPEYLAGSNAACADFLCCRADSGDVVNATDAAGYWGDYRKCDLPWHTIEKAIAHMAEKHSDSAYIIWTGDLVPHNVWSTSKEDNIYIMERLMNLIQRYFPSTPLYATLGNHESHPTDTFAPPDITDEAINTAWLYDVAARQWARWLPDEVSSTIRYGGYYTTLIYPGLRVVSLNTNYCYTGNLWTLSKFQDPASSLVWLNNVLQNAEKAGEKVHIVSHIPPGNNDCWSTFSREFSKIINRFESTVAAQFYGHTHKDEFKIFYDLVNASRPTNVAFMGPSLTTFTDLNPGYRVYTIDGRRPGSTWAVLDFTTWAINLTAANLLGSSEDPVWFELYHAKKEYDLADLSPDSMHKFFQRMLVDDVLFQKYFKNYYRGADKKMAQGCDDDCRIGLLCFIVTTDIGDRSRCAQIAKQMFTHEEL</sequence>
<dbReference type="GO" id="GO:0005764">
    <property type="term" value="C:lysosome"/>
    <property type="evidence" value="ECO:0007669"/>
    <property type="project" value="TreeGrafter"/>
</dbReference>
<feature type="disulfide bond" evidence="14">
    <location>
        <begin position="178"/>
        <end position="201"/>
    </location>
</feature>
<evidence type="ECO:0000256" key="8">
    <source>
        <dbReference type="ARBA" id="ARBA00023157"/>
    </source>
</evidence>
<dbReference type="InterPro" id="IPR045473">
    <property type="entry name" value="ASM_C"/>
</dbReference>
<dbReference type="InterPro" id="IPR008139">
    <property type="entry name" value="SaposinB_dom"/>
</dbReference>
<comment type="similarity">
    <text evidence="2 12">Belongs to the acid sphingomyelinase family.</text>
</comment>
<feature type="binding site" evidence="13">
    <location>
        <position position="159"/>
    </location>
    <ligand>
        <name>Zn(2+)</name>
        <dbReference type="ChEBI" id="CHEBI:29105"/>
        <label>1</label>
    </ligand>
</feature>
<evidence type="ECO:0000256" key="4">
    <source>
        <dbReference type="ARBA" id="ARBA00022723"/>
    </source>
</evidence>
<comment type="caution">
    <text evidence="17">The sequence shown here is derived from an EMBL/GenBank/DDBJ whole genome shotgun (WGS) entry which is preliminary data.</text>
</comment>
<dbReference type="GO" id="GO:0016798">
    <property type="term" value="F:hydrolase activity, acting on glycosyl bonds"/>
    <property type="evidence" value="ECO:0007669"/>
    <property type="project" value="UniProtKB-KW"/>
</dbReference>
<keyword evidence="6 12" id="KW-0378">Hydrolase</keyword>
<evidence type="ECO:0000256" key="1">
    <source>
        <dbReference type="ARBA" id="ARBA00004613"/>
    </source>
</evidence>
<dbReference type="PANTHER" id="PTHR10340">
    <property type="entry name" value="SPHINGOMYELIN PHOSPHODIESTERASE"/>
    <property type="match status" value="1"/>
</dbReference>
<feature type="chain" id="PRO_5007838255" description="Sphingomyelin phosphodiesterase" evidence="15">
    <location>
        <begin position="26"/>
        <end position="579"/>
    </location>
</feature>
<dbReference type="STRING" id="35525.A0A162PP02"/>
<dbReference type="GO" id="GO:0046872">
    <property type="term" value="F:metal ion binding"/>
    <property type="evidence" value="ECO:0007669"/>
    <property type="project" value="UniProtKB-KW"/>
</dbReference>
<evidence type="ECO:0000259" key="16">
    <source>
        <dbReference type="PROSITE" id="PS50015"/>
    </source>
</evidence>
<proteinExistence type="inferred from homology"/>
<evidence type="ECO:0000256" key="9">
    <source>
        <dbReference type="ARBA" id="ARBA00023180"/>
    </source>
</evidence>
<dbReference type="EMBL" id="LRGB01000460">
    <property type="protein sequence ID" value="KZS19017.1"/>
    <property type="molecule type" value="Genomic_DNA"/>
</dbReference>
<feature type="disulfide bond" evidence="14">
    <location>
        <begin position="41"/>
        <end position="106"/>
    </location>
</feature>
<feature type="binding site" evidence="13">
    <location>
        <position position="230"/>
    </location>
    <ligand>
        <name>Zn(2+)</name>
        <dbReference type="ChEBI" id="CHEBI:29105"/>
        <label>1</label>
    </ligand>
</feature>
<keyword evidence="18" id="KW-1185">Reference proteome</keyword>
<keyword evidence="8 14" id="KW-1015">Disulfide bond</keyword>
<dbReference type="OrthoDB" id="282973at2759"/>
<evidence type="ECO:0000256" key="3">
    <source>
        <dbReference type="ARBA" id="ARBA00022525"/>
    </source>
</evidence>
<dbReference type="InterPro" id="IPR011001">
    <property type="entry name" value="Saposin-like"/>
</dbReference>
<dbReference type="Gene3D" id="3.60.21.10">
    <property type="match status" value="1"/>
</dbReference>
<feature type="binding site" evidence="13">
    <location>
        <position position="270"/>
    </location>
    <ligand>
        <name>Zn(2+)</name>
        <dbReference type="ChEBI" id="CHEBI:29105"/>
        <label>2</label>
    </ligand>
</feature>
<dbReference type="InterPro" id="IPR004843">
    <property type="entry name" value="Calcineurin-like_PHP"/>
</dbReference>
<comment type="cofactor">
    <cofactor evidence="13">
        <name>Zn(2+)</name>
        <dbReference type="ChEBI" id="CHEBI:29105"/>
    </cofactor>
    <text evidence="13">Binds 2 Zn(2+) ions per subunit.</text>
</comment>
<accession>A0A162PP02</accession>
<dbReference type="Pfam" id="PF19272">
    <property type="entry name" value="ASMase_C"/>
    <property type="match status" value="1"/>
</dbReference>
<gene>
    <name evidence="17" type="ORF">APZ42_014680</name>
</gene>
<dbReference type="PROSITE" id="PS50015">
    <property type="entry name" value="SAP_B"/>
    <property type="match status" value="1"/>
</dbReference>
<evidence type="ECO:0000256" key="12">
    <source>
        <dbReference type="PIRNR" id="PIRNR000948"/>
    </source>
</evidence>
<dbReference type="Pfam" id="PF00149">
    <property type="entry name" value="Metallophos"/>
    <property type="match status" value="1"/>
</dbReference>
<evidence type="ECO:0000256" key="10">
    <source>
        <dbReference type="ARBA" id="ARBA00023295"/>
    </source>
</evidence>
<evidence type="ECO:0000256" key="5">
    <source>
        <dbReference type="ARBA" id="ARBA00022729"/>
    </source>
</evidence>
<keyword evidence="10 12" id="KW-0326">Glycosidase</keyword>
<dbReference type="GO" id="GO:0046513">
    <property type="term" value="P:ceramide biosynthetic process"/>
    <property type="evidence" value="ECO:0007669"/>
    <property type="project" value="TreeGrafter"/>
</dbReference>
<reference evidence="17 18" key="1">
    <citation type="submission" date="2016-03" db="EMBL/GenBank/DDBJ databases">
        <title>EvidentialGene: Evidence-directed Construction of Genes on Genomes.</title>
        <authorList>
            <person name="Gilbert D.G."/>
            <person name="Choi J.-H."/>
            <person name="Mockaitis K."/>
            <person name="Colbourne J."/>
            <person name="Pfrender M."/>
        </authorList>
    </citation>
    <scope>NUCLEOTIDE SEQUENCE [LARGE SCALE GENOMIC DNA]</scope>
    <source>
        <strain evidence="17 18">Xinb3</strain>
        <tissue evidence="17">Complete organism</tissue>
    </source>
</reference>
<feature type="disulfide bond" evidence="14">
    <location>
        <begin position="172"/>
        <end position="177"/>
    </location>
</feature>
<dbReference type="InterPro" id="IPR011160">
    <property type="entry name" value="Sphingomy_PDE"/>
</dbReference>
<feature type="disulfide bond" evidence="14">
    <location>
        <begin position="338"/>
        <end position="386"/>
    </location>
</feature>
<dbReference type="PIRSF" id="PIRSF000948">
    <property type="entry name" value="Sphingomy_PDE"/>
    <property type="match status" value="1"/>
</dbReference>
<keyword evidence="5 15" id="KW-0732">Signal</keyword>
<feature type="domain" description="Saposin B-type" evidence="16">
    <location>
        <begin position="34"/>
        <end position="119"/>
    </location>
</feature>
<dbReference type="Proteomes" id="UP000076858">
    <property type="component" value="Unassembled WGS sequence"/>
</dbReference>
<keyword evidence="4 13" id="KW-0479">Metal-binding</keyword>
<dbReference type="InterPro" id="IPR029052">
    <property type="entry name" value="Metallo-depent_PP-like"/>
</dbReference>
<evidence type="ECO:0000256" key="11">
    <source>
        <dbReference type="ARBA" id="ARBA00047268"/>
    </source>
</evidence>
<evidence type="ECO:0000256" key="13">
    <source>
        <dbReference type="PIRSR" id="PIRSR000948-1"/>
    </source>
</evidence>
<dbReference type="PANTHER" id="PTHR10340:SF29">
    <property type="entry name" value="SPHINGOMYELIN PHOSPHODIESTERASE"/>
    <property type="match status" value="1"/>
</dbReference>
<organism evidence="17 18">
    <name type="scientific">Daphnia magna</name>
    <dbReference type="NCBI Taxonomy" id="35525"/>
    <lineage>
        <taxon>Eukaryota</taxon>
        <taxon>Metazoa</taxon>
        <taxon>Ecdysozoa</taxon>
        <taxon>Arthropoda</taxon>
        <taxon>Crustacea</taxon>
        <taxon>Branchiopoda</taxon>
        <taxon>Diplostraca</taxon>
        <taxon>Cladocera</taxon>
        <taxon>Anomopoda</taxon>
        <taxon>Daphniidae</taxon>
        <taxon>Daphnia</taxon>
    </lineage>
</organism>
<evidence type="ECO:0000313" key="17">
    <source>
        <dbReference type="EMBL" id="KZS19017.1"/>
    </source>
</evidence>
<feature type="disulfide bond" evidence="14">
    <location>
        <begin position="38"/>
        <end position="115"/>
    </location>
</feature>
<evidence type="ECO:0000313" key="18">
    <source>
        <dbReference type="Proteomes" id="UP000076858"/>
    </source>
</evidence>
<dbReference type="GO" id="GO:0061750">
    <property type="term" value="F:acid sphingomyelin phosphodiesterase activity"/>
    <property type="evidence" value="ECO:0007669"/>
    <property type="project" value="TreeGrafter"/>
</dbReference>
<evidence type="ECO:0000256" key="15">
    <source>
        <dbReference type="SAM" id="SignalP"/>
    </source>
</evidence>
<feature type="signal peptide" evidence="15">
    <location>
        <begin position="1"/>
        <end position="25"/>
    </location>
</feature>
<comment type="subcellular location">
    <subcellularLocation>
        <location evidence="1">Secreted</location>
    </subcellularLocation>
</comment>
<evidence type="ECO:0000256" key="6">
    <source>
        <dbReference type="ARBA" id="ARBA00022801"/>
    </source>
</evidence>
<dbReference type="SUPFAM" id="SSF56300">
    <property type="entry name" value="Metallo-dependent phosphatases"/>
    <property type="match status" value="1"/>
</dbReference>
<feature type="binding site" evidence="13">
    <location>
        <position position="414"/>
    </location>
    <ligand>
        <name>Zn(2+)</name>
        <dbReference type="ChEBI" id="CHEBI:29105"/>
        <label>1</label>
    </ligand>
</feature>
<protein>
    <recommendedName>
        <fullName evidence="12">Sphingomyelin phosphodiesterase</fullName>
        <ecNumber evidence="12">3.1.4.12</ecNumber>
    </recommendedName>
</protein>
<evidence type="ECO:0000256" key="2">
    <source>
        <dbReference type="ARBA" id="ARBA00008234"/>
    </source>
</evidence>
<comment type="catalytic activity">
    <reaction evidence="11">
        <text>a sphingomyelin + H2O = phosphocholine + an N-acylsphing-4-enine + H(+)</text>
        <dbReference type="Rhea" id="RHEA:19253"/>
        <dbReference type="ChEBI" id="CHEBI:15377"/>
        <dbReference type="ChEBI" id="CHEBI:15378"/>
        <dbReference type="ChEBI" id="CHEBI:17636"/>
        <dbReference type="ChEBI" id="CHEBI:52639"/>
        <dbReference type="ChEBI" id="CHEBI:295975"/>
        <dbReference type="EC" id="3.1.4.12"/>
    </reaction>
    <physiologicalReaction direction="left-to-right" evidence="11">
        <dbReference type="Rhea" id="RHEA:19254"/>
    </physiologicalReaction>
</comment>
<dbReference type="InterPro" id="IPR041805">
    <property type="entry name" value="ASMase/PPN1_MPP"/>
</dbReference>
<name>A0A162PP02_9CRUS</name>
<comment type="function">
    <text evidence="12">Converts sphingomyelin to ceramide.</text>
</comment>
<dbReference type="GO" id="GO:0016020">
    <property type="term" value="C:membrane"/>
    <property type="evidence" value="ECO:0007669"/>
    <property type="project" value="GOC"/>
</dbReference>
<dbReference type="AlphaFoldDB" id="A0A162PP02"/>
<dbReference type="EC" id="3.1.4.12" evidence="12"/>
<keyword evidence="9" id="KW-0325">Glycoprotein</keyword>